<reference evidence="2" key="1">
    <citation type="submission" date="2018-05" db="EMBL/GenBank/DDBJ databases">
        <authorList>
            <person name="Lanie J.A."/>
            <person name="Ng W.-L."/>
            <person name="Kazmierczak K.M."/>
            <person name="Andrzejewski T.M."/>
            <person name="Davidsen T.M."/>
            <person name="Wayne K.J."/>
            <person name="Tettelin H."/>
            <person name="Glass J.I."/>
            <person name="Rusch D."/>
            <person name="Podicherti R."/>
            <person name="Tsui H.-C.T."/>
            <person name="Winkler M.E."/>
        </authorList>
    </citation>
    <scope>NUCLEOTIDE SEQUENCE</scope>
</reference>
<dbReference type="EMBL" id="UINC01000910">
    <property type="protein sequence ID" value="SUZ63168.1"/>
    <property type="molecule type" value="Genomic_DNA"/>
</dbReference>
<name>A0A381PAA6_9ZZZZ</name>
<proteinExistence type="predicted"/>
<protein>
    <submittedName>
        <fullName evidence="2">Uncharacterized protein</fullName>
    </submittedName>
</protein>
<keyword evidence="1" id="KW-0472">Membrane</keyword>
<dbReference type="AlphaFoldDB" id="A0A381PAA6"/>
<gene>
    <name evidence="2" type="ORF">METZ01_LOCUS16022</name>
</gene>
<organism evidence="2">
    <name type="scientific">marine metagenome</name>
    <dbReference type="NCBI Taxonomy" id="408172"/>
    <lineage>
        <taxon>unclassified sequences</taxon>
        <taxon>metagenomes</taxon>
        <taxon>ecological metagenomes</taxon>
    </lineage>
</organism>
<accession>A0A381PAA6</accession>
<feature type="transmembrane region" description="Helical" evidence="1">
    <location>
        <begin position="16"/>
        <end position="35"/>
    </location>
</feature>
<evidence type="ECO:0000313" key="2">
    <source>
        <dbReference type="EMBL" id="SUZ63168.1"/>
    </source>
</evidence>
<keyword evidence="1" id="KW-1133">Transmembrane helix</keyword>
<evidence type="ECO:0000256" key="1">
    <source>
        <dbReference type="SAM" id="Phobius"/>
    </source>
</evidence>
<keyword evidence="1" id="KW-0812">Transmembrane</keyword>
<sequence length="43" mass="5235">MSFDSQDIIKNIENTIIMFFLKIFVITVSPFYLMLDKYNIKYH</sequence>